<gene>
    <name evidence="14" type="ORF">QJS10_CPA09g01244</name>
</gene>
<dbReference type="PANTHER" id="PTHR33021">
    <property type="entry name" value="BLUE COPPER PROTEIN"/>
    <property type="match status" value="1"/>
</dbReference>
<sequence length="215" mass="22094">MANTVMGSSLLWLLMLAPMAASALQFKVGGSMGWTVPSDPNLMPFNEWAGKNRFKIGDTLLFVYDPAKDSVVQVTQPDYDSCNAASPVATLPKSGNTVFTINHSGPLFFISGSHDNCVKNEKMIVVVLSDRSSNSSSSSPAPAPTTTTTASPPPTTTAASPPSPPPPPMAASPPPAGEKTPPPSPSPKHNGGSSMVVGFLASFGAVLGSSVVLVL</sequence>
<dbReference type="InterPro" id="IPR041846">
    <property type="entry name" value="ENL_dom"/>
</dbReference>
<comment type="similarity">
    <text evidence="8">Belongs to the early nodulin-like (ENODL) family.</text>
</comment>
<organism evidence="14 15">
    <name type="scientific">Acorus calamus</name>
    <name type="common">Sweet flag</name>
    <dbReference type="NCBI Taxonomy" id="4465"/>
    <lineage>
        <taxon>Eukaryota</taxon>
        <taxon>Viridiplantae</taxon>
        <taxon>Streptophyta</taxon>
        <taxon>Embryophyta</taxon>
        <taxon>Tracheophyta</taxon>
        <taxon>Spermatophyta</taxon>
        <taxon>Magnoliopsida</taxon>
        <taxon>Liliopsida</taxon>
        <taxon>Acoraceae</taxon>
        <taxon>Acorus</taxon>
    </lineage>
</organism>
<evidence type="ECO:0000256" key="7">
    <source>
        <dbReference type="ARBA" id="ARBA00023288"/>
    </source>
</evidence>
<dbReference type="Pfam" id="PF02298">
    <property type="entry name" value="Cu_bind_like"/>
    <property type="match status" value="1"/>
</dbReference>
<keyword evidence="11" id="KW-0812">Transmembrane</keyword>
<dbReference type="InterPro" id="IPR008972">
    <property type="entry name" value="Cupredoxin"/>
</dbReference>
<evidence type="ECO:0000256" key="12">
    <source>
        <dbReference type="SAM" id="SignalP"/>
    </source>
</evidence>
<dbReference type="AlphaFoldDB" id="A0AAV9E611"/>
<keyword evidence="6" id="KW-0325">Glycoprotein</keyword>
<feature type="region of interest" description="Disordered" evidence="10">
    <location>
        <begin position="132"/>
        <end position="194"/>
    </location>
</feature>
<dbReference type="PANTHER" id="PTHR33021:SF253">
    <property type="entry name" value="EARLY NODULIN-LIKE PROTEIN 9"/>
    <property type="match status" value="1"/>
</dbReference>
<dbReference type="GO" id="GO:0009055">
    <property type="term" value="F:electron transfer activity"/>
    <property type="evidence" value="ECO:0007669"/>
    <property type="project" value="InterPro"/>
</dbReference>
<dbReference type="GO" id="GO:0005886">
    <property type="term" value="C:plasma membrane"/>
    <property type="evidence" value="ECO:0007669"/>
    <property type="project" value="TreeGrafter"/>
</dbReference>
<dbReference type="InterPro" id="IPR003245">
    <property type="entry name" value="Phytocyanin_dom"/>
</dbReference>
<feature type="signal peptide" evidence="12">
    <location>
        <begin position="1"/>
        <end position="22"/>
    </location>
</feature>
<keyword evidence="2" id="KW-0336">GPI-anchor</keyword>
<dbReference type="GO" id="GO:0098552">
    <property type="term" value="C:side of membrane"/>
    <property type="evidence" value="ECO:0007669"/>
    <property type="project" value="UniProtKB-KW"/>
</dbReference>
<comment type="subcellular location">
    <subcellularLocation>
        <location evidence="9">Endomembrane system</location>
        <topology evidence="9">Lipid-anchor</topology>
    </subcellularLocation>
    <subcellularLocation>
        <location evidence="1">Membrane</location>
        <topology evidence="1">Lipid-anchor</topology>
        <topology evidence="1">GPI-anchor</topology>
    </subcellularLocation>
</comment>
<evidence type="ECO:0000256" key="9">
    <source>
        <dbReference type="ARBA" id="ARBA00037868"/>
    </source>
</evidence>
<keyword evidence="7" id="KW-0449">Lipoprotein</keyword>
<evidence type="ECO:0000256" key="10">
    <source>
        <dbReference type="SAM" id="MobiDB-lite"/>
    </source>
</evidence>
<name>A0AAV9E611_ACOCL</name>
<keyword evidence="3 12" id="KW-0732">Signal</keyword>
<comment type="caution">
    <text evidence="14">The sequence shown here is derived from an EMBL/GenBank/DDBJ whole genome shotgun (WGS) entry which is preliminary data.</text>
</comment>
<keyword evidence="4 11" id="KW-0472">Membrane</keyword>
<reference evidence="14" key="2">
    <citation type="submission" date="2023-06" db="EMBL/GenBank/DDBJ databases">
        <authorList>
            <person name="Ma L."/>
            <person name="Liu K.-W."/>
            <person name="Li Z."/>
            <person name="Hsiao Y.-Y."/>
            <person name="Qi Y."/>
            <person name="Fu T."/>
            <person name="Tang G."/>
            <person name="Zhang D."/>
            <person name="Sun W.-H."/>
            <person name="Liu D.-K."/>
            <person name="Li Y."/>
            <person name="Chen G.-Z."/>
            <person name="Liu X.-D."/>
            <person name="Liao X.-Y."/>
            <person name="Jiang Y.-T."/>
            <person name="Yu X."/>
            <person name="Hao Y."/>
            <person name="Huang J."/>
            <person name="Zhao X.-W."/>
            <person name="Ke S."/>
            <person name="Chen Y.-Y."/>
            <person name="Wu W.-L."/>
            <person name="Hsu J.-L."/>
            <person name="Lin Y.-F."/>
            <person name="Huang M.-D."/>
            <person name="Li C.-Y."/>
            <person name="Huang L."/>
            <person name="Wang Z.-W."/>
            <person name="Zhao X."/>
            <person name="Zhong W.-Y."/>
            <person name="Peng D.-H."/>
            <person name="Ahmad S."/>
            <person name="Lan S."/>
            <person name="Zhang J.-S."/>
            <person name="Tsai W.-C."/>
            <person name="Van De Peer Y."/>
            <person name="Liu Z.-J."/>
        </authorList>
    </citation>
    <scope>NUCLEOTIDE SEQUENCE</scope>
    <source>
        <strain evidence="14">CP</strain>
        <tissue evidence="14">Leaves</tissue>
    </source>
</reference>
<feature type="chain" id="PRO_5043754100" description="Phytocyanin domain-containing protein" evidence="12">
    <location>
        <begin position="23"/>
        <end position="215"/>
    </location>
</feature>
<feature type="compositionally biased region" description="Pro residues" evidence="10">
    <location>
        <begin position="151"/>
        <end position="186"/>
    </location>
</feature>
<evidence type="ECO:0000256" key="11">
    <source>
        <dbReference type="SAM" id="Phobius"/>
    </source>
</evidence>
<feature type="domain" description="Phytocyanin" evidence="13">
    <location>
        <begin position="24"/>
        <end position="129"/>
    </location>
</feature>
<dbReference type="FunFam" id="2.60.40.420:FF:000010">
    <property type="entry name" value="Early nodulin-like protein 1"/>
    <property type="match status" value="1"/>
</dbReference>
<dbReference type="Proteomes" id="UP001180020">
    <property type="component" value="Unassembled WGS sequence"/>
</dbReference>
<dbReference type="Gene3D" id="2.60.40.420">
    <property type="entry name" value="Cupredoxins - blue copper proteins"/>
    <property type="match status" value="1"/>
</dbReference>
<evidence type="ECO:0000256" key="1">
    <source>
        <dbReference type="ARBA" id="ARBA00004589"/>
    </source>
</evidence>
<dbReference type="InterPro" id="IPR039391">
    <property type="entry name" value="Phytocyanin-like"/>
</dbReference>
<feature type="compositionally biased region" description="Low complexity" evidence="10">
    <location>
        <begin position="132"/>
        <end position="150"/>
    </location>
</feature>
<evidence type="ECO:0000256" key="4">
    <source>
        <dbReference type="ARBA" id="ARBA00023136"/>
    </source>
</evidence>
<evidence type="ECO:0000256" key="3">
    <source>
        <dbReference type="ARBA" id="ARBA00022729"/>
    </source>
</evidence>
<feature type="transmembrane region" description="Helical" evidence="11">
    <location>
        <begin position="195"/>
        <end position="214"/>
    </location>
</feature>
<accession>A0AAV9E611</accession>
<dbReference type="CDD" id="cd11019">
    <property type="entry name" value="OsENODL1_like"/>
    <property type="match status" value="1"/>
</dbReference>
<dbReference type="EMBL" id="JAUJYO010000009">
    <property type="protein sequence ID" value="KAK1308430.1"/>
    <property type="molecule type" value="Genomic_DNA"/>
</dbReference>
<evidence type="ECO:0000313" key="15">
    <source>
        <dbReference type="Proteomes" id="UP001180020"/>
    </source>
</evidence>
<keyword evidence="11" id="KW-1133">Transmembrane helix</keyword>
<evidence type="ECO:0000256" key="5">
    <source>
        <dbReference type="ARBA" id="ARBA00023157"/>
    </source>
</evidence>
<keyword evidence="15" id="KW-1185">Reference proteome</keyword>
<dbReference type="PROSITE" id="PS51485">
    <property type="entry name" value="PHYTOCYANIN"/>
    <property type="match status" value="1"/>
</dbReference>
<evidence type="ECO:0000259" key="13">
    <source>
        <dbReference type="PROSITE" id="PS51485"/>
    </source>
</evidence>
<proteinExistence type="inferred from homology"/>
<evidence type="ECO:0000256" key="6">
    <source>
        <dbReference type="ARBA" id="ARBA00023180"/>
    </source>
</evidence>
<dbReference type="SUPFAM" id="SSF49503">
    <property type="entry name" value="Cupredoxins"/>
    <property type="match status" value="1"/>
</dbReference>
<protein>
    <recommendedName>
        <fullName evidence="13">Phytocyanin domain-containing protein</fullName>
    </recommendedName>
</protein>
<evidence type="ECO:0000256" key="2">
    <source>
        <dbReference type="ARBA" id="ARBA00022622"/>
    </source>
</evidence>
<evidence type="ECO:0000313" key="14">
    <source>
        <dbReference type="EMBL" id="KAK1308430.1"/>
    </source>
</evidence>
<reference evidence="14" key="1">
    <citation type="journal article" date="2023" name="Nat. Commun.">
        <title>Diploid and tetraploid genomes of Acorus and the evolution of monocots.</title>
        <authorList>
            <person name="Ma L."/>
            <person name="Liu K.W."/>
            <person name="Li Z."/>
            <person name="Hsiao Y.Y."/>
            <person name="Qi Y."/>
            <person name="Fu T."/>
            <person name="Tang G.D."/>
            <person name="Zhang D."/>
            <person name="Sun W.H."/>
            <person name="Liu D.K."/>
            <person name="Li Y."/>
            <person name="Chen G.Z."/>
            <person name="Liu X.D."/>
            <person name="Liao X.Y."/>
            <person name="Jiang Y.T."/>
            <person name="Yu X."/>
            <person name="Hao Y."/>
            <person name="Huang J."/>
            <person name="Zhao X.W."/>
            <person name="Ke S."/>
            <person name="Chen Y.Y."/>
            <person name="Wu W.L."/>
            <person name="Hsu J.L."/>
            <person name="Lin Y.F."/>
            <person name="Huang M.D."/>
            <person name="Li C.Y."/>
            <person name="Huang L."/>
            <person name="Wang Z.W."/>
            <person name="Zhao X."/>
            <person name="Zhong W.Y."/>
            <person name="Peng D.H."/>
            <person name="Ahmad S."/>
            <person name="Lan S."/>
            <person name="Zhang J.S."/>
            <person name="Tsai W.C."/>
            <person name="Van de Peer Y."/>
            <person name="Liu Z.J."/>
        </authorList>
    </citation>
    <scope>NUCLEOTIDE SEQUENCE</scope>
    <source>
        <strain evidence="14">CP</strain>
    </source>
</reference>
<evidence type="ECO:0000256" key="8">
    <source>
        <dbReference type="ARBA" id="ARBA00035011"/>
    </source>
</evidence>
<dbReference type="GO" id="GO:0012505">
    <property type="term" value="C:endomembrane system"/>
    <property type="evidence" value="ECO:0007669"/>
    <property type="project" value="UniProtKB-SubCell"/>
</dbReference>
<keyword evidence="5" id="KW-1015">Disulfide bond</keyword>